<keyword evidence="3" id="KW-1185">Reference proteome</keyword>
<dbReference type="EMBL" id="BATM01000005">
    <property type="protein sequence ID" value="GAD78642.1"/>
    <property type="molecule type" value="Genomic_DNA"/>
</dbReference>
<accession>U3AZK2</accession>
<comment type="caution">
    <text evidence="2">The sequence shown here is derived from an EMBL/GenBank/DDBJ whole genome shotgun (WGS) entry which is preliminary data.</text>
</comment>
<keyword evidence="1" id="KW-0472">Membrane</keyword>
<evidence type="ECO:0000313" key="3">
    <source>
        <dbReference type="Proteomes" id="UP000016562"/>
    </source>
</evidence>
<dbReference type="RefSeq" id="WP_021712365.1">
    <property type="nucleotide sequence ID" value="NZ_BATM01000005.1"/>
</dbReference>
<evidence type="ECO:0000313" key="2">
    <source>
        <dbReference type="EMBL" id="GAD78642.1"/>
    </source>
</evidence>
<organism evidence="2 3">
    <name type="scientific">Vibrio ezurae NBRC 102218</name>
    <dbReference type="NCBI Taxonomy" id="1219080"/>
    <lineage>
        <taxon>Bacteria</taxon>
        <taxon>Pseudomonadati</taxon>
        <taxon>Pseudomonadota</taxon>
        <taxon>Gammaproteobacteria</taxon>
        <taxon>Vibrionales</taxon>
        <taxon>Vibrionaceae</taxon>
        <taxon>Vibrio</taxon>
    </lineage>
</organism>
<keyword evidence="1" id="KW-1133">Transmembrane helix</keyword>
<dbReference type="AlphaFoldDB" id="U3AZK2"/>
<evidence type="ECO:0000256" key="1">
    <source>
        <dbReference type="SAM" id="Phobius"/>
    </source>
</evidence>
<keyword evidence="1" id="KW-0812">Transmembrane</keyword>
<reference evidence="2 3" key="1">
    <citation type="submission" date="2013-09" db="EMBL/GenBank/DDBJ databases">
        <title>Whole genome shotgun sequence of Vibrio ezurae NBRC 102218.</title>
        <authorList>
            <person name="Yoshida I."/>
            <person name="Hosoyama A."/>
            <person name="Numata M."/>
            <person name="Hashimoto M."/>
            <person name="Hosoyama Y."/>
            <person name="Tsuchikane K."/>
            <person name="Noguchi M."/>
            <person name="Hirakata S."/>
            <person name="Ichikawa N."/>
            <person name="Ohji S."/>
            <person name="Yamazoe A."/>
            <person name="Fujita N."/>
        </authorList>
    </citation>
    <scope>NUCLEOTIDE SEQUENCE [LARGE SCALE GENOMIC DNA]</scope>
    <source>
        <strain evidence="2 3">NBRC 102218</strain>
    </source>
</reference>
<feature type="transmembrane region" description="Helical" evidence="1">
    <location>
        <begin position="12"/>
        <end position="28"/>
    </location>
</feature>
<gene>
    <name evidence="2" type="ORF">VEZ01S_05_00300</name>
</gene>
<name>U3AZK2_9VIBR</name>
<dbReference type="Proteomes" id="UP000016562">
    <property type="component" value="Unassembled WGS sequence"/>
</dbReference>
<proteinExistence type="predicted"/>
<protein>
    <submittedName>
        <fullName evidence="2">Uncharacterized protein</fullName>
    </submittedName>
</protein>
<sequence>MTISNIAKKYSLTISFVFILFYSLYPIYSEAKNNDLSIALKKITSIDGFQRSGLPLKNDDCSNGLSRGVMHYSYDNLGKSGVQYYIIEKCKYRTIFIDKESIVIADDSSDVLGLEQEFLIISLSNSNINNILSEIGLSDYIFFPKKLSFYYNYTINNVYAGISETDSGAGIMIDLQYYDLSSLYASSLNEFEENKLLSSLKYLFNTNDKKNNGYIATIRTRRYL</sequence>